<keyword evidence="4" id="KW-1185">Reference proteome</keyword>
<dbReference type="InterPro" id="IPR023393">
    <property type="entry name" value="START-like_dom_sf"/>
</dbReference>
<accession>A0A5B8V6L4</accession>
<evidence type="ECO:0000313" key="3">
    <source>
        <dbReference type="EMBL" id="QEC66286.1"/>
    </source>
</evidence>
<organism evidence="3 4">
    <name type="scientific">Panacibacter ginsenosidivorans</name>
    <dbReference type="NCBI Taxonomy" id="1813871"/>
    <lineage>
        <taxon>Bacteria</taxon>
        <taxon>Pseudomonadati</taxon>
        <taxon>Bacteroidota</taxon>
        <taxon>Chitinophagia</taxon>
        <taxon>Chitinophagales</taxon>
        <taxon>Chitinophagaceae</taxon>
        <taxon>Panacibacter</taxon>
    </lineage>
</organism>
<feature type="domain" description="Activator of Hsp90 ATPase homologue 1/2-like C-terminal" evidence="2">
    <location>
        <begin position="16"/>
        <end position="143"/>
    </location>
</feature>
<dbReference type="SUPFAM" id="SSF55961">
    <property type="entry name" value="Bet v1-like"/>
    <property type="match status" value="1"/>
</dbReference>
<dbReference type="Proteomes" id="UP000321533">
    <property type="component" value="Chromosome"/>
</dbReference>
<dbReference type="EMBL" id="CP042435">
    <property type="protein sequence ID" value="QEC66286.1"/>
    <property type="molecule type" value="Genomic_DNA"/>
</dbReference>
<sequence length="145" mass="16520">MKKVTASIAINSSSSKIIDAFLQPHMLKEWWNVERCLIQPQSGGLYTLAWNINSNGFGYISSGIITVYQPGHMLVIEKLVYLNPELPILGPMALSIHTEQLENAVSLYLTQDGYKEGPAWDWYYNAVKDTWPQVLQTLKIYLEKE</sequence>
<dbReference type="OrthoDB" id="2364866at2"/>
<dbReference type="Pfam" id="PF08327">
    <property type="entry name" value="AHSA1"/>
    <property type="match status" value="1"/>
</dbReference>
<dbReference type="KEGG" id="pgin:FRZ67_02805"/>
<name>A0A5B8V6L4_9BACT</name>
<dbReference type="AlphaFoldDB" id="A0A5B8V6L4"/>
<evidence type="ECO:0000313" key="4">
    <source>
        <dbReference type="Proteomes" id="UP000321533"/>
    </source>
</evidence>
<dbReference type="CDD" id="cd07814">
    <property type="entry name" value="SRPBCC_CalC_Aha1-like"/>
    <property type="match status" value="1"/>
</dbReference>
<comment type="similarity">
    <text evidence="1">Belongs to the AHA1 family.</text>
</comment>
<dbReference type="RefSeq" id="WP_147188086.1">
    <property type="nucleotide sequence ID" value="NZ_CP042435.1"/>
</dbReference>
<proteinExistence type="inferred from homology"/>
<dbReference type="InterPro" id="IPR013538">
    <property type="entry name" value="ASHA1/2-like_C"/>
</dbReference>
<evidence type="ECO:0000259" key="2">
    <source>
        <dbReference type="Pfam" id="PF08327"/>
    </source>
</evidence>
<reference evidence="3 4" key="1">
    <citation type="journal article" date="2016" name="Int. J. Syst. Evol. Microbiol.">
        <title>Panacibacter ginsenosidivorans gen. nov., sp. nov., with ginsenoside converting activity isolated from soil of a ginseng field.</title>
        <authorList>
            <person name="Siddiqi M.Z."/>
            <person name="Muhammad Shafi S."/>
            <person name="Choi K.D."/>
            <person name="Im W.T."/>
        </authorList>
    </citation>
    <scope>NUCLEOTIDE SEQUENCE [LARGE SCALE GENOMIC DNA]</scope>
    <source>
        <strain evidence="3 4">Gsoil1550</strain>
    </source>
</reference>
<gene>
    <name evidence="3" type="ORF">FRZ67_02805</name>
</gene>
<dbReference type="Gene3D" id="3.30.530.20">
    <property type="match status" value="1"/>
</dbReference>
<evidence type="ECO:0000256" key="1">
    <source>
        <dbReference type="ARBA" id="ARBA00006817"/>
    </source>
</evidence>
<protein>
    <submittedName>
        <fullName evidence="3">SRPBCC domain-containing protein</fullName>
    </submittedName>
</protein>